<feature type="compositionally biased region" description="Gly residues" evidence="1">
    <location>
        <begin position="1168"/>
        <end position="1183"/>
    </location>
</feature>
<evidence type="ECO:0000313" key="4">
    <source>
        <dbReference type="Proteomes" id="UP000748308"/>
    </source>
</evidence>
<comment type="caution">
    <text evidence="3">The sequence shown here is derived from an EMBL/GenBank/DDBJ whole genome shotgun (WGS) entry which is preliminary data.</text>
</comment>
<dbReference type="GO" id="GO:1990351">
    <property type="term" value="C:transporter complex"/>
    <property type="evidence" value="ECO:0007669"/>
    <property type="project" value="TreeGrafter"/>
</dbReference>
<evidence type="ECO:0000256" key="1">
    <source>
        <dbReference type="SAM" id="MobiDB-lite"/>
    </source>
</evidence>
<dbReference type="Pfam" id="PF19838">
    <property type="entry name" value="LptD_2"/>
    <property type="match status" value="1"/>
</dbReference>
<feature type="compositionally biased region" description="Gly residues" evidence="1">
    <location>
        <begin position="1144"/>
        <end position="1154"/>
    </location>
</feature>
<feature type="compositionally biased region" description="Low complexity" evidence="1">
    <location>
        <begin position="1"/>
        <end position="10"/>
    </location>
</feature>
<feature type="region of interest" description="Disordered" evidence="1">
    <location>
        <begin position="1144"/>
        <end position="1187"/>
    </location>
</feature>
<accession>A0A937XAB0</accession>
<name>A0A937XAB0_UNCEI</name>
<dbReference type="PANTHER" id="PTHR30189:SF1">
    <property type="entry name" value="LPS-ASSEMBLY PROTEIN LPTD"/>
    <property type="match status" value="1"/>
</dbReference>
<organism evidence="3 4">
    <name type="scientific">Eiseniibacteriota bacterium</name>
    <dbReference type="NCBI Taxonomy" id="2212470"/>
    <lineage>
        <taxon>Bacteria</taxon>
        <taxon>Candidatus Eiseniibacteriota</taxon>
    </lineage>
</organism>
<protein>
    <submittedName>
        <fullName evidence="3">LPS assembly protein LptD</fullName>
    </submittedName>
</protein>
<feature type="compositionally biased region" description="Basic residues" evidence="1">
    <location>
        <begin position="11"/>
        <end position="20"/>
    </location>
</feature>
<sequence length="1297" mass="141791">MNRTPLPLRTARPRGTRQRSRRARLALRARGAMAAFAAAAALLLGAGADGQLPPPKSPRQEPPEIAPALPRRSLLPDSIAAGEDVWHITGARLSGRRDGPVEIDSLSARHGELLIRALRGIWYPDARRVELDGQVHIEDGSRTLQSRHGVYYRDLALLDLDDDVQGRGPEGRFLADRLRYDRRSSRLRLGGRVRLFEEQRHLRADWLEYDLADSLATAGDRLLLRDEGDGVDVHGTRLVHDRRAGEMLVTGTESERPRLVRGAAGALPLTVTADTLQLRTRAREGEAIGWVSIDYGAALGGCDRARFLLREDRLLLTGLPLVEDREGRVSGDSMAVELREGEADRLLVWGRARSEYTPADHPGEAHFAVGDTLAADLTEGAITTAVLSGRAEALYLPGRRDRDAGIGLNWTRGQRIRLGFGDAGLSSVQFEGTVSGRYWLPVPGAPGGGPEAALDSLSAAGRETIPDSLAAAAEAMGDSLAAADQEAMLDSLAAAGHEASLDSLAAAAGDPPDELFAIRGEGYAPSVLAAIRESAAAGTLEPPDSLLARLPFDRAEEVAYSGRGIDFAVAASRIAIAGDARVGYRGMELKSEEIVFRTPDRVVVASGAPRLRDGQSEVEGVSMSYRIDSRMGLIYQGKSAFEPGFYRGERIKRVSTRTLYVEEGEFTSCDASEPHYHFRSRRMKIIPDEKVIARPVVLYIGRVPVLAIPYAVFPQRRGRQSGVLIPDVEFGFDTARGRFLRNIGYYWAASDYADGLAWMDYYERDPRLTWNARVRYRLRYLFSGQVEGSLTRQRLTAGRRDRWLLRVSHDQALRDRWQFKVSGHFQSDKDYADDRDFGAGVDERINRQLRSQLSLSRGWSGASLSMVADRTEYLDDCAGGRSRIAQTAPSMNFSLHSFPLGSKPDARGRGGRRPLLATMYLRGDMRFLSSYTRGCAQASETNQASSIGFSLSDKRRLLGAINLTPSASVDAAWAARGASARNPVGAAWRAGMSAGTTLYGTFFPRLGPLEGLRHVVEVSASYGYRPEIAYLKDFPSVGGIGLRSAKSSSVSLNATQRFHAKWRRGEKSVKQENLLTWSTSTAYDFLAAERARETGAVPRPWSDFAHNLRLQPGGFLESDLSVGHDPERWSRDYSLSLRTTLRMRGGGGGAGQGAGEAPEAGAAVEGGDFSGHGGFGDPGGGRVAGPSAYGSRAGLAGPWQMTVAHTYSRTRLDDQRSRRNAANLALGMGLTAAWRVQCAIYYDLEDRAVTSQGLSLVRDLHCWQATLERRDSGGRSSYYFRISVKELPDIKYERRGL</sequence>
<feature type="domain" description="LPS-assembly protein LptD central" evidence="2">
    <location>
        <begin position="691"/>
        <end position="1088"/>
    </location>
</feature>
<dbReference type="InterPro" id="IPR045659">
    <property type="entry name" value="LptD_2"/>
</dbReference>
<evidence type="ECO:0000313" key="3">
    <source>
        <dbReference type="EMBL" id="MBM3316944.1"/>
    </source>
</evidence>
<dbReference type="Proteomes" id="UP000748308">
    <property type="component" value="Unassembled WGS sequence"/>
</dbReference>
<dbReference type="InterPro" id="IPR050218">
    <property type="entry name" value="LptD"/>
</dbReference>
<feature type="region of interest" description="Disordered" evidence="1">
    <location>
        <begin position="1"/>
        <end position="20"/>
    </location>
</feature>
<dbReference type="EMBL" id="VGIY01000059">
    <property type="protein sequence ID" value="MBM3316944.1"/>
    <property type="molecule type" value="Genomic_DNA"/>
</dbReference>
<gene>
    <name evidence="3" type="primary">lptD</name>
    <name evidence="3" type="ORF">FJY75_03735</name>
</gene>
<reference evidence="3" key="1">
    <citation type="submission" date="2019-03" db="EMBL/GenBank/DDBJ databases">
        <title>Lake Tanganyika Metagenome-Assembled Genomes (MAGs).</title>
        <authorList>
            <person name="Tran P."/>
        </authorList>
    </citation>
    <scope>NUCLEOTIDE SEQUENCE</scope>
    <source>
        <strain evidence="3">M_DeepCast_400m_m2_100</strain>
    </source>
</reference>
<feature type="compositionally biased region" description="Low complexity" evidence="1">
    <location>
        <begin position="1155"/>
        <end position="1167"/>
    </location>
</feature>
<proteinExistence type="predicted"/>
<dbReference type="PANTHER" id="PTHR30189">
    <property type="entry name" value="LPS-ASSEMBLY PROTEIN"/>
    <property type="match status" value="1"/>
</dbReference>
<evidence type="ECO:0000259" key="2">
    <source>
        <dbReference type="Pfam" id="PF19838"/>
    </source>
</evidence>
<dbReference type="GO" id="GO:0009279">
    <property type="term" value="C:cell outer membrane"/>
    <property type="evidence" value="ECO:0007669"/>
    <property type="project" value="TreeGrafter"/>
</dbReference>